<evidence type="ECO:0000313" key="8">
    <source>
        <dbReference type="EMBL" id="MDH5823835.1"/>
    </source>
</evidence>
<proteinExistence type="inferred from homology"/>
<dbReference type="InterPro" id="IPR036314">
    <property type="entry name" value="SOD_C_sf"/>
</dbReference>
<dbReference type="EMBL" id="JARXRM010000036">
    <property type="protein sequence ID" value="MDH5823835.1"/>
    <property type="molecule type" value="Genomic_DNA"/>
</dbReference>
<dbReference type="Gene3D" id="1.10.287.990">
    <property type="entry name" value="Fe,Mn superoxide dismutase (SOD) domain"/>
    <property type="match status" value="1"/>
</dbReference>
<gene>
    <name evidence="8" type="ORF">QFW77_12695</name>
</gene>
<dbReference type="SUPFAM" id="SSF46609">
    <property type="entry name" value="Fe,Mn superoxide dismutase (SOD), N-terminal domain"/>
    <property type="match status" value="1"/>
</dbReference>
<evidence type="ECO:0000256" key="5">
    <source>
        <dbReference type="RuleBase" id="RU000414"/>
    </source>
</evidence>
<feature type="domain" description="Manganese/iron superoxide dismutase C-terminal" evidence="7">
    <location>
        <begin position="92"/>
        <end position="193"/>
    </location>
</feature>
<evidence type="ECO:0000256" key="1">
    <source>
        <dbReference type="ARBA" id="ARBA00008714"/>
    </source>
</evidence>
<comment type="caution">
    <text evidence="8">The sequence shown here is derived from an EMBL/GenBank/DDBJ whole genome shotgun (WGS) entry which is preliminary data.</text>
</comment>
<comment type="function">
    <text evidence="5">Destroys radicals which are normally produced within the cells and which are toxic to biological systems.</text>
</comment>
<dbReference type="SUPFAM" id="SSF54719">
    <property type="entry name" value="Fe,Mn superoxide dismutase (SOD), C-terminal domain"/>
    <property type="match status" value="1"/>
</dbReference>
<dbReference type="Proteomes" id="UP001156940">
    <property type="component" value="Unassembled WGS sequence"/>
</dbReference>
<evidence type="ECO:0000259" key="7">
    <source>
        <dbReference type="Pfam" id="PF02777"/>
    </source>
</evidence>
<dbReference type="PANTHER" id="PTHR42769:SF3">
    <property type="entry name" value="SUPEROXIDE DISMUTASE [FE] 2, CHLOROPLASTIC"/>
    <property type="match status" value="1"/>
</dbReference>
<evidence type="ECO:0000313" key="9">
    <source>
        <dbReference type="Proteomes" id="UP001156940"/>
    </source>
</evidence>
<dbReference type="PANTHER" id="PTHR42769">
    <property type="entry name" value="SUPEROXIDE DISMUTASE"/>
    <property type="match status" value="1"/>
</dbReference>
<evidence type="ECO:0000256" key="2">
    <source>
        <dbReference type="ARBA" id="ARBA00022723"/>
    </source>
</evidence>
<dbReference type="RefSeq" id="WP_280575112.1">
    <property type="nucleotide sequence ID" value="NZ_JARXRM010000036.1"/>
</dbReference>
<evidence type="ECO:0000256" key="4">
    <source>
        <dbReference type="ARBA" id="ARBA00049204"/>
    </source>
</evidence>
<dbReference type="PRINTS" id="PR01703">
    <property type="entry name" value="MNSODISMTASE"/>
</dbReference>
<feature type="domain" description="Manganese/iron superoxide dismutase N-terminal" evidence="6">
    <location>
        <begin position="4"/>
        <end position="81"/>
    </location>
</feature>
<evidence type="ECO:0000256" key="3">
    <source>
        <dbReference type="ARBA" id="ARBA00023002"/>
    </source>
</evidence>
<dbReference type="InterPro" id="IPR001189">
    <property type="entry name" value="Mn/Fe_SOD"/>
</dbReference>
<organism evidence="8 9">
    <name type="scientific">Luteimonas endophytica</name>
    <dbReference type="NCBI Taxonomy" id="3042023"/>
    <lineage>
        <taxon>Bacteria</taxon>
        <taxon>Pseudomonadati</taxon>
        <taxon>Pseudomonadota</taxon>
        <taxon>Gammaproteobacteria</taxon>
        <taxon>Lysobacterales</taxon>
        <taxon>Lysobacteraceae</taxon>
        <taxon>Luteimonas</taxon>
    </lineage>
</organism>
<dbReference type="InterPro" id="IPR036324">
    <property type="entry name" value="Mn/Fe_SOD_N_sf"/>
</dbReference>
<dbReference type="InterPro" id="IPR019831">
    <property type="entry name" value="Mn/Fe_SOD_N"/>
</dbReference>
<reference evidence="8 9" key="1">
    <citation type="submission" date="2023-04" db="EMBL/GenBank/DDBJ databases">
        <title>Luteimonas endophyticus RD2P54.</title>
        <authorList>
            <person name="Sun J.-Q."/>
        </authorList>
    </citation>
    <scope>NUCLEOTIDE SEQUENCE [LARGE SCALE GENOMIC DNA]</scope>
    <source>
        <strain evidence="8 9">RD2P54</strain>
    </source>
</reference>
<dbReference type="Pfam" id="PF00081">
    <property type="entry name" value="Sod_Fe_N"/>
    <property type="match status" value="1"/>
</dbReference>
<comment type="catalytic activity">
    <reaction evidence="4 5">
        <text>2 superoxide + 2 H(+) = H2O2 + O2</text>
        <dbReference type="Rhea" id="RHEA:20696"/>
        <dbReference type="ChEBI" id="CHEBI:15378"/>
        <dbReference type="ChEBI" id="CHEBI:15379"/>
        <dbReference type="ChEBI" id="CHEBI:16240"/>
        <dbReference type="ChEBI" id="CHEBI:18421"/>
        <dbReference type="EC" id="1.15.1.1"/>
    </reaction>
</comment>
<keyword evidence="2 5" id="KW-0479">Metal-binding</keyword>
<keyword evidence="9" id="KW-1185">Reference proteome</keyword>
<protein>
    <recommendedName>
        <fullName evidence="5">Superoxide dismutase</fullName>
        <ecNumber evidence="5">1.15.1.1</ecNumber>
    </recommendedName>
</protein>
<comment type="similarity">
    <text evidence="1 5">Belongs to the iron/manganese superoxide dismutase family.</text>
</comment>
<keyword evidence="3 5" id="KW-0560">Oxidoreductase</keyword>
<sequence>MPIDLPALPYDRTALEPYLSGDTVARHHDGHHRAHVDALNAMVAGTAFAELALEEIVRKAQGAMAEHAAQAWNTGLYWRCLKPAAAGGGGEPEGRLAEALAGAFGSVEGFRAQFDEAALRGFGSGWAWLLRRDDGRLAIAVTPHSVTPLTGPDTPLLACCLWEHAYLPDYGANRAKYLEAFWRLVAWESIAARL</sequence>
<dbReference type="InterPro" id="IPR019832">
    <property type="entry name" value="Mn/Fe_SOD_C"/>
</dbReference>
<accession>A0ABT6JB77</accession>
<dbReference type="Gene3D" id="3.55.40.20">
    <property type="entry name" value="Iron/manganese superoxide dismutase, C-terminal domain"/>
    <property type="match status" value="1"/>
</dbReference>
<dbReference type="EC" id="1.15.1.1" evidence="5"/>
<dbReference type="PIRSF" id="PIRSF000349">
    <property type="entry name" value="SODismutase"/>
    <property type="match status" value="1"/>
</dbReference>
<name>A0ABT6JB77_9GAMM</name>
<dbReference type="Pfam" id="PF02777">
    <property type="entry name" value="Sod_Fe_C"/>
    <property type="match status" value="1"/>
</dbReference>
<evidence type="ECO:0000259" key="6">
    <source>
        <dbReference type="Pfam" id="PF00081"/>
    </source>
</evidence>